<organism evidence="1 2">
    <name type="scientific">Durusdinium trenchii</name>
    <dbReference type="NCBI Taxonomy" id="1381693"/>
    <lineage>
        <taxon>Eukaryota</taxon>
        <taxon>Sar</taxon>
        <taxon>Alveolata</taxon>
        <taxon>Dinophyceae</taxon>
        <taxon>Suessiales</taxon>
        <taxon>Symbiodiniaceae</taxon>
        <taxon>Durusdinium</taxon>
    </lineage>
</organism>
<evidence type="ECO:0000313" key="2">
    <source>
        <dbReference type="Proteomes" id="UP001642484"/>
    </source>
</evidence>
<protein>
    <submittedName>
        <fullName evidence="1">Uncharacterized protein</fullName>
    </submittedName>
</protein>
<accession>A0ABP0PHH1</accession>
<comment type="caution">
    <text evidence="1">The sequence shown here is derived from an EMBL/GenBank/DDBJ whole genome shotgun (WGS) entry which is preliminary data.</text>
</comment>
<evidence type="ECO:0000313" key="1">
    <source>
        <dbReference type="EMBL" id="CAK9074165.1"/>
    </source>
</evidence>
<proteinExistence type="predicted"/>
<dbReference type="EMBL" id="CAXAMN010022984">
    <property type="protein sequence ID" value="CAK9074165.1"/>
    <property type="molecule type" value="Genomic_DNA"/>
</dbReference>
<reference evidence="1 2" key="1">
    <citation type="submission" date="2024-02" db="EMBL/GenBank/DDBJ databases">
        <authorList>
            <person name="Chen Y."/>
            <person name="Shah S."/>
            <person name="Dougan E. K."/>
            <person name="Thang M."/>
            <person name="Chan C."/>
        </authorList>
    </citation>
    <scope>NUCLEOTIDE SEQUENCE [LARGE SCALE GENOMIC DNA]</scope>
</reference>
<dbReference type="Proteomes" id="UP001642484">
    <property type="component" value="Unassembled WGS sequence"/>
</dbReference>
<name>A0ABP0PHH1_9DINO</name>
<sequence>MEAKSTPYPTPETPRDLSYLTAMALAFAVQPTSVSVTKPHLPGSTLPPHEDRNFEKAPKVMPVVAGAFLGLKGLRATRRSRVPRAGAPPQPIWQTNRLTVEQLERQWLLSYEPQEIPESKEDFSQAVLRFLGGSVLMAVLAQASFLGRRAGSEVPPFSA</sequence>
<gene>
    <name evidence="1" type="ORF">CCMP2556_LOCUS36548</name>
</gene>
<keyword evidence="2" id="KW-1185">Reference proteome</keyword>